<gene>
    <name evidence="1" type="ORF">IXB28_06985</name>
</gene>
<evidence type="ECO:0000313" key="1">
    <source>
        <dbReference type="EMBL" id="MBT9311946.1"/>
    </source>
</evidence>
<dbReference type="Proteomes" id="UP001196661">
    <property type="component" value="Unassembled WGS sequence"/>
</dbReference>
<protein>
    <submittedName>
        <fullName evidence="1">Uncharacterized protein</fullName>
    </submittedName>
</protein>
<organism evidence="1 2">
    <name type="scientific">Leptothoe kymatousa TAU-MAC 1615</name>
    <dbReference type="NCBI Taxonomy" id="2364775"/>
    <lineage>
        <taxon>Bacteria</taxon>
        <taxon>Bacillati</taxon>
        <taxon>Cyanobacteriota</taxon>
        <taxon>Cyanophyceae</taxon>
        <taxon>Nodosilineales</taxon>
        <taxon>Cymatolegaceae</taxon>
        <taxon>Leptothoe</taxon>
        <taxon>Leptothoe kymatousa</taxon>
    </lineage>
</organism>
<comment type="caution">
    <text evidence="1">The sequence shown here is derived from an EMBL/GenBank/DDBJ whole genome shotgun (WGS) entry which is preliminary data.</text>
</comment>
<accession>A0ABS5Y297</accession>
<proteinExistence type="predicted"/>
<evidence type="ECO:0000313" key="2">
    <source>
        <dbReference type="Proteomes" id="UP001196661"/>
    </source>
</evidence>
<keyword evidence="2" id="KW-1185">Reference proteome</keyword>
<name>A0ABS5Y297_9CYAN</name>
<dbReference type="EMBL" id="JADOER010000004">
    <property type="protein sequence ID" value="MBT9311946.1"/>
    <property type="molecule type" value="Genomic_DNA"/>
</dbReference>
<reference evidence="1 2" key="1">
    <citation type="journal article" date="2021" name="Mar. Drugs">
        <title>Genome Reduction and Secondary Metabolism of the Marine Sponge-Associated Cyanobacterium Leptothoe.</title>
        <authorList>
            <person name="Konstantinou D."/>
            <person name="Popin R.V."/>
            <person name="Fewer D.P."/>
            <person name="Sivonen K."/>
            <person name="Gkelis S."/>
        </authorList>
    </citation>
    <scope>NUCLEOTIDE SEQUENCE [LARGE SCALE GENOMIC DNA]</scope>
    <source>
        <strain evidence="1 2">TAU-MAC 1615</strain>
    </source>
</reference>
<sequence>MITHRDFIRLSLVGDGLGNGTIEPQASTADLAPERSDLSTWWGQGLAKENAGIIQRVYPWQKHLELKAELTQSAPLQPAPLSTRNSWEAMA</sequence>